<proteinExistence type="predicted"/>
<sequence>MAFVLSNLAHRIGESQSEFEILEQKHFFQLHHAVAHFDVPVRDLPEQFRQFGFTDLRGAGAAGFAVGLIQCTHEQGVLFRCLAAVRLHGFWF</sequence>
<comment type="caution">
    <text evidence="1">The sequence shown here is derived from an EMBL/GenBank/DDBJ whole genome shotgun (WGS) entry which is preliminary data.</text>
</comment>
<dbReference type="Proteomes" id="UP000247480">
    <property type="component" value="Unassembled WGS sequence"/>
</dbReference>
<name>A0A2V0QF61_PSESF</name>
<organism evidence="1 2">
    <name type="scientific">Pseudomonas syringae pv. actinidiae</name>
    <dbReference type="NCBI Taxonomy" id="103796"/>
    <lineage>
        <taxon>Bacteria</taxon>
        <taxon>Pseudomonadati</taxon>
        <taxon>Pseudomonadota</taxon>
        <taxon>Gammaproteobacteria</taxon>
        <taxon>Pseudomonadales</taxon>
        <taxon>Pseudomonadaceae</taxon>
        <taxon>Pseudomonas</taxon>
        <taxon>Pseudomonas syringae</taxon>
    </lineage>
</organism>
<protein>
    <submittedName>
        <fullName evidence="1">Cobyrinic acid a</fullName>
    </submittedName>
</protein>
<gene>
    <name evidence="1" type="ORF">KPSA1_05214</name>
</gene>
<accession>A0A2V0QF61</accession>
<dbReference type="EMBL" id="BGJZ01000279">
    <property type="protein sequence ID" value="GBH11766.1"/>
    <property type="molecule type" value="Genomic_DNA"/>
</dbReference>
<dbReference type="AlphaFoldDB" id="A0A2V0QF61"/>
<reference evidence="1 2" key="1">
    <citation type="submission" date="2018-04" db="EMBL/GenBank/DDBJ databases">
        <title>Draft genome sequence of Pseudomonas syringae pv. actinidiae biovar 1 strains isolated from kiwifruit in Kagawa prefecture.</title>
        <authorList>
            <person name="Tabuchi M."/>
            <person name="Saito M."/>
            <person name="Fujiwara S."/>
            <person name="Sasa N."/>
            <person name="Akimitsu K."/>
            <person name="Gomi K."/>
            <person name="Konishi-Sugita S."/>
            <person name="Hamano K."/>
            <person name="Kataoka I."/>
        </authorList>
    </citation>
    <scope>NUCLEOTIDE SEQUENCE [LARGE SCALE GENOMIC DNA]</scope>
    <source>
        <strain evidence="1 2">MAFF212206</strain>
    </source>
</reference>
<evidence type="ECO:0000313" key="2">
    <source>
        <dbReference type="Proteomes" id="UP000247480"/>
    </source>
</evidence>
<evidence type="ECO:0000313" key="1">
    <source>
        <dbReference type="EMBL" id="GBH11766.1"/>
    </source>
</evidence>